<gene>
    <name evidence="7 8" type="primary">deoC</name>
    <name evidence="8" type="ORF">D4A81_07620</name>
</gene>
<evidence type="ECO:0000313" key="8">
    <source>
        <dbReference type="EMBL" id="AYA99810.1"/>
    </source>
</evidence>
<dbReference type="Gene3D" id="3.20.20.70">
    <property type="entry name" value="Aldolase class I"/>
    <property type="match status" value="1"/>
</dbReference>
<keyword evidence="3 7" id="KW-0456">Lyase</keyword>
<reference evidence="8 9" key="1">
    <citation type="submission" date="2018-09" db="EMBL/GenBank/DDBJ databases">
        <title>Genome sequencing of Lachnoanaerobaculum umeaense DSM 23576.</title>
        <authorList>
            <person name="Kook J.-K."/>
            <person name="Park S.-N."/>
            <person name="Lim Y.K."/>
        </authorList>
    </citation>
    <scope>NUCLEOTIDE SEQUENCE [LARGE SCALE GENOMIC DNA]</scope>
    <source>
        <strain evidence="9">DSM 23576 \ CCUG 58757</strain>
    </source>
</reference>
<dbReference type="GO" id="GO:0016052">
    <property type="term" value="P:carbohydrate catabolic process"/>
    <property type="evidence" value="ECO:0007669"/>
    <property type="project" value="TreeGrafter"/>
</dbReference>
<accession>A0A385Q0G5</accession>
<comment type="catalytic activity">
    <reaction evidence="5 7">
        <text>2-deoxy-D-ribose 5-phosphate = D-glyceraldehyde 3-phosphate + acetaldehyde</text>
        <dbReference type="Rhea" id="RHEA:12821"/>
        <dbReference type="ChEBI" id="CHEBI:15343"/>
        <dbReference type="ChEBI" id="CHEBI:59776"/>
        <dbReference type="ChEBI" id="CHEBI:62877"/>
        <dbReference type="EC" id="4.1.2.4"/>
    </reaction>
</comment>
<dbReference type="InterPro" id="IPR002915">
    <property type="entry name" value="DeoC/FbaB/LacD_aldolase"/>
</dbReference>
<feature type="active site" description="Proton donor/acceptor" evidence="7">
    <location>
        <position position="89"/>
    </location>
</feature>
<dbReference type="PIRSF" id="PIRSF001357">
    <property type="entry name" value="DeoC"/>
    <property type="match status" value="1"/>
</dbReference>
<dbReference type="EC" id="4.1.2.4" evidence="7"/>
<comment type="similarity">
    <text evidence="1 7">Belongs to the DeoC/FbaB aldolase family. DeoC type 1 subfamily.</text>
</comment>
<feature type="active site" description="Proton donor/acceptor" evidence="7">
    <location>
        <position position="180"/>
    </location>
</feature>
<evidence type="ECO:0000256" key="4">
    <source>
        <dbReference type="ARBA" id="ARBA00023270"/>
    </source>
</evidence>
<evidence type="ECO:0000256" key="5">
    <source>
        <dbReference type="ARBA" id="ARBA00048791"/>
    </source>
</evidence>
<dbReference type="GO" id="GO:0004139">
    <property type="term" value="F:deoxyribose-phosphate aldolase activity"/>
    <property type="evidence" value="ECO:0007669"/>
    <property type="project" value="UniProtKB-UniRule"/>
</dbReference>
<evidence type="ECO:0000256" key="1">
    <source>
        <dbReference type="ARBA" id="ARBA00010936"/>
    </source>
</evidence>
<evidence type="ECO:0000313" key="9">
    <source>
        <dbReference type="Proteomes" id="UP000265562"/>
    </source>
</evidence>
<dbReference type="GO" id="GO:0006018">
    <property type="term" value="P:2-deoxyribose 1-phosphate catabolic process"/>
    <property type="evidence" value="ECO:0007669"/>
    <property type="project" value="UniProtKB-UniRule"/>
</dbReference>
<comment type="subcellular location">
    <subcellularLocation>
        <location evidence="7">Cytoplasm</location>
    </subcellularLocation>
</comment>
<dbReference type="Proteomes" id="UP000265562">
    <property type="component" value="Chromosome"/>
</dbReference>
<dbReference type="Pfam" id="PF01791">
    <property type="entry name" value="DeoC"/>
    <property type="match status" value="1"/>
</dbReference>
<dbReference type="FunFam" id="3.20.20.70:FF:000044">
    <property type="entry name" value="Deoxyribose-phosphate aldolase"/>
    <property type="match status" value="1"/>
</dbReference>
<dbReference type="NCBIfam" id="TIGR00126">
    <property type="entry name" value="deoC"/>
    <property type="match status" value="1"/>
</dbReference>
<dbReference type="PANTHER" id="PTHR10889">
    <property type="entry name" value="DEOXYRIBOSE-PHOSPHATE ALDOLASE"/>
    <property type="match status" value="1"/>
</dbReference>
<dbReference type="EMBL" id="CP032364">
    <property type="protein sequence ID" value="AYA99810.1"/>
    <property type="molecule type" value="Genomic_DNA"/>
</dbReference>
<dbReference type="OrthoDB" id="9778711at2"/>
<dbReference type="GO" id="GO:0009264">
    <property type="term" value="P:deoxyribonucleotide catabolic process"/>
    <property type="evidence" value="ECO:0007669"/>
    <property type="project" value="UniProtKB-UniRule"/>
</dbReference>
<protein>
    <recommendedName>
        <fullName evidence="7">Deoxyribose-phosphate aldolase</fullName>
        <shortName evidence="7">DERA</shortName>
        <ecNumber evidence="7">4.1.2.4</ecNumber>
    </recommendedName>
    <alternativeName>
        <fullName evidence="7">2-deoxy-D-ribose 5-phosphate aldolase</fullName>
    </alternativeName>
    <alternativeName>
        <fullName evidence="7">Phosphodeoxyriboaldolase</fullName>
        <shortName evidence="7">Deoxyriboaldolase</shortName>
    </alternativeName>
</protein>
<evidence type="ECO:0000256" key="7">
    <source>
        <dbReference type="HAMAP-Rule" id="MF_00114"/>
    </source>
</evidence>
<dbReference type="InterPro" id="IPR011343">
    <property type="entry name" value="DeoC"/>
</dbReference>
<dbReference type="HAMAP" id="MF_00114">
    <property type="entry name" value="DeoC_type1"/>
    <property type="match status" value="1"/>
</dbReference>
<dbReference type="KEGG" id="lua:D4A81_07620"/>
<dbReference type="InterPro" id="IPR013785">
    <property type="entry name" value="Aldolase_TIM"/>
</dbReference>
<evidence type="ECO:0000256" key="3">
    <source>
        <dbReference type="ARBA" id="ARBA00023239"/>
    </source>
</evidence>
<feature type="active site" description="Schiff-base intermediate with acetaldehyde" evidence="7">
    <location>
        <position position="151"/>
    </location>
</feature>
<dbReference type="CDD" id="cd00959">
    <property type="entry name" value="DeoC"/>
    <property type="match status" value="1"/>
</dbReference>
<keyword evidence="9" id="KW-1185">Reference proteome</keyword>
<dbReference type="UniPathway" id="UPA00002">
    <property type="reaction ID" value="UER00468"/>
</dbReference>
<dbReference type="SUPFAM" id="SSF51569">
    <property type="entry name" value="Aldolase"/>
    <property type="match status" value="1"/>
</dbReference>
<dbReference type="RefSeq" id="WP_111524671.1">
    <property type="nucleotide sequence ID" value="NZ_CP032364.1"/>
</dbReference>
<evidence type="ECO:0000256" key="2">
    <source>
        <dbReference type="ARBA" id="ARBA00022490"/>
    </source>
</evidence>
<dbReference type="SMART" id="SM01133">
    <property type="entry name" value="DeoC"/>
    <property type="match status" value="1"/>
</dbReference>
<keyword evidence="2 7" id="KW-0963">Cytoplasm</keyword>
<dbReference type="InterPro" id="IPR028581">
    <property type="entry name" value="DeoC_typeI"/>
</dbReference>
<dbReference type="AlphaFoldDB" id="A0A385Q0G5"/>
<proteinExistence type="inferred from homology"/>
<organism evidence="8 9">
    <name type="scientific">Lachnoanaerobaculum umeaense</name>
    <dbReference type="NCBI Taxonomy" id="617123"/>
    <lineage>
        <taxon>Bacteria</taxon>
        <taxon>Bacillati</taxon>
        <taxon>Bacillota</taxon>
        <taxon>Clostridia</taxon>
        <taxon>Lachnospirales</taxon>
        <taxon>Lachnospiraceae</taxon>
        <taxon>Lachnoanaerobaculum</taxon>
    </lineage>
</organism>
<evidence type="ECO:0000256" key="6">
    <source>
        <dbReference type="ARBA" id="ARBA00056337"/>
    </source>
</evidence>
<dbReference type="PANTHER" id="PTHR10889:SF1">
    <property type="entry name" value="DEOXYRIBOSE-PHOSPHATE ALDOLASE"/>
    <property type="match status" value="1"/>
</dbReference>
<comment type="function">
    <text evidence="6 7">Catalyzes a reversible aldol reaction between acetaldehyde and D-glyceraldehyde 3-phosphate to generate 2-deoxy-D-ribose 5-phosphate.</text>
</comment>
<sequence>MLSTKLFDHTILKADARKADVKRICDEAMAYSFCSVCVNSYYVPYVRELLHGSDVKICSVVGFPLGAMSTKAKALEAKIAVIDGADEIDMVINIGALKDKDYAAVLEDIKAVKEACGKAILKVIIETCLLTDEEKIKACELSKEANADFVKTSTGFSTAGAKVEDVKLMRDTVGENMGVKASGGIHDKEFAKELVVAGATRLGTSATIKIVESAFYDV</sequence>
<keyword evidence="4 7" id="KW-0704">Schiff base</keyword>
<comment type="pathway">
    <text evidence="7">Carbohydrate degradation; 2-deoxy-D-ribose 1-phosphate degradation; D-glyceraldehyde 3-phosphate and acetaldehyde from 2-deoxy-alpha-D-ribose 1-phosphate: step 2/2.</text>
</comment>
<name>A0A385Q0G5_9FIRM</name>
<dbReference type="GO" id="GO:0005737">
    <property type="term" value="C:cytoplasm"/>
    <property type="evidence" value="ECO:0007669"/>
    <property type="project" value="UniProtKB-SubCell"/>
</dbReference>